<comment type="caution">
    <text evidence="11">The sequence shown here is derived from an EMBL/GenBank/DDBJ whole genome shotgun (WGS) entry which is preliminary data.</text>
</comment>
<keyword evidence="11" id="KW-0966">Cell projection</keyword>
<evidence type="ECO:0000256" key="6">
    <source>
        <dbReference type="ARBA" id="ARBA00022500"/>
    </source>
</evidence>
<keyword evidence="4" id="KW-0813">Transport</keyword>
<dbReference type="Gene3D" id="1.10.287.1700">
    <property type="match status" value="1"/>
</dbReference>
<comment type="subcellular location">
    <subcellularLocation>
        <location evidence="1">Cell membrane</location>
        <topology evidence="1">Peripheral membrane protein</topology>
        <orientation evidence="1">Cytoplasmic side</orientation>
    </subcellularLocation>
</comment>
<keyword evidence="9" id="KW-0472">Membrane</keyword>
<keyword evidence="12" id="KW-1185">Reference proteome</keyword>
<evidence type="ECO:0000256" key="9">
    <source>
        <dbReference type="ARBA" id="ARBA00023136"/>
    </source>
</evidence>
<dbReference type="InterPro" id="IPR012823">
    <property type="entry name" value="Flagell_FliJ"/>
</dbReference>
<dbReference type="GO" id="GO:0015031">
    <property type="term" value="P:protein transport"/>
    <property type="evidence" value="ECO:0007669"/>
    <property type="project" value="UniProtKB-KW"/>
</dbReference>
<gene>
    <name evidence="11" type="ORF">DSM19430T_17830</name>
</gene>
<keyword evidence="11" id="KW-0282">Flagellum</keyword>
<evidence type="ECO:0000256" key="2">
    <source>
        <dbReference type="ARBA" id="ARBA00010004"/>
    </source>
</evidence>
<accession>A0A7J0BTQ8</accession>
<comment type="similarity">
    <text evidence="2">Belongs to the FliJ family.</text>
</comment>
<keyword evidence="10" id="KW-1006">Bacterial flagellum protein export</keyword>
<dbReference type="Proteomes" id="UP000503820">
    <property type="component" value="Unassembled WGS sequence"/>
</dbReference>
<evidence type="ECO:0000313" key="11">
    <source>
        <dbReference type="EMBL" id="GFM37099.1"/>
    </source>
</evidence>
<name>A0A7J0BTQ8_9BACT</name>
<dbReference type="NCBIfam" id="TIGR02473">
    <property type="entry name" value="flagell_FliJ"/>
    <property type="match status" value="1"/>
</dbReference>
<keyword evidence="8" id="KW-0653">Protein transport</keyword>
<evidence type="ECO:0000256" key="7">
    <source>
        <dbReference type="ARBA" id="ARBA00022795"/>
    </source>
</evidence>
<protein>
    <recommendedName>
        <fullName evidence="3">Flagellar FliJ protein</fullName>
    </recommendedName>
</protein>
<evidence type="ECO:0000256" key="3">
    <source>
        <dbReference type="ARBA" id="ARBA00020392"/>
    </source>
</evidence>
<keyword evidence="5" id="KW-1003">Cell membrane</keyword>
<dbReference type="GO" id="GO:0005886">
    <property type="term" value="C:plasma membrane"/>
    <property type="evidence" value="ECO:0007669"/>
    <property type="project" value="UniProtKB-SubCell"/>
</dbReference>
<dbReference type="AlphaFoldDB" id="A0A7J0BTQ8"/>
<evidence type="ECO:0000256" key="4">
    <source>
        <dbReference type="ARBA" id="ARBA00022448"/>
    </source>
</evidence>
<dbReference type="EMBL" id="BLVP01000008">
    <property type="protein sequence ID" value="GFM37099.1"/>
    <property type="molecule type" value="Genomic_DNA"/>
</dbReference>
<reference evidence="11 12" key="1">
    <citation type="submission" date="2020-05" db="EMBL/GenBank/DDBJ databases">
        <title>Draft genome sequence of Desulfovibrio psychrotolerans JS1T.</title>
        <authorList>
            <person name="Ueno A."/>
            <person name="Tamazawa S."/>
            <person name="Tamamura S."/>
            <person name="Murakami T."/>
            <person name="Kiyama T."/>
            <person name="Inomata H."/>
            <person name="Amano Y."/>
            <person name="Miyakawa K."/>
            <person name="Tamaki H."/>
            <person name="Naganuma T."/>
            <person name="Kaneko K."/>
        </authorList>
    </citation>
    <scope>NUCLEOTIDE SEQUENCE [LARGE SCALE GENOMIC DNA]</scope>
    <source>
        <strain evidence="11 12">JS1</strain>
    </source>
</reference>
<sequence>MAQFRFRLQQVLKYRAQLEEQAKMAFAQEQLQYQAQAQRVTVLRKTLAEHEPKLYQTNNQAEIWLLRNFIQGLSADIARAESALLEQAQRLNKARQHLVKRSQERQLIDKLKENQAKRHAQEELFKERQQFDETATIRHKPQAV</sequence>
<evidence type="ECO:0000256" key="5">
    <source>
        <dbReference type="ARBA" id="ARBA00022475"/>
    </source>
</evidence>
<evidence type="ECO:0000256" key="8">
    <source>
        <dbReference type="ARBA" id="ARBA00022927"/>
    </source>
</evidence>
<keyword evidence="7" id="KW-1005">Bacterial flagellum biogenesis</keyword>
<evidence type="ECO:0000256" key="1">
    <source>
        <dbReference type="ARBA" id="ARBA00004413"/>
    </source>
</evidence>
<dbReference type="GO" id="GO:0006935">
    <property type="term" value="P:chemotaxis"/>
    <property type="evidence" value="ECO:0007669"/>
    <property type="project" value="UniProtKB-KW"/>
</dbReference>
<organism evidence="11 12">
    <name type="scientific">Desulfovibrio psychrotolerans</name>
    <dbReference type="NCBI Taxonomy" id="415242"/>
    <lineage>
        <taxon>Bacteria</taxon>
        <taxon>Pseudomonadati</taxon>
        <taxon>Thermodesulfobacteriota</taxon>
        <taxon>Desulfovibrionia</taxon>
        <taxon>Desulfovibrionales</taxon>
        <taxon>Desulfovibrionaceae</taxon>
        <taxon>Desulfovibrio</taxon>
    </lineage>
</organism>
<dbReference type="GO" id="GO:0044781">
    <property type="term" value="P:bacterial-type flagellum organization"/>
    <property type="evidence" value="ECO:0007669"/>
    <property type="project" value="UniProtKB-KW"/>
</dbReference>
<evidence type="ECO:0000256" key="10">
    <source>
        <dbReference type="ARBA" id="ARBA00023225"/>
    </source>
</evidence>
<dbReference type="GO" id="GO:0071973">
    <property type="term" value="P:bacterial-type flagellum-dependent cell motility"/>
    <property type="evidence" value="ECO:0007669"/>
    <property type="project" value="InterPro"/>
</dbReference>
<dbReference type="GO" id="GO:0009288">
    <property type="term" value="C:bacterial-type flagellum"/>
    <property type="evidence" value="ECO:0007669"/>
    <property type="project" value="InterPro"/>
</dbReference>
<dbReference type="InterPro" id="IPR053716">
    <property type="entry name" value="Flag_assembly_chemotaxis_eff"/>
</dbReference>
<evidence type="ECO:0000313" key="12">
    <source>
        <dbReference type="Proteomes" id="UP000503820"/>
    </source>
</evidence>
<proteinExistence type="inferred from homology"/>
<keyword evidence="11" id="KW-0969">Cilium</keyword>
<keyword evidence="6" id="KW-0145">Chemotaxis</keyword>
<dbReference type="Pfam" id="PF02050">
    <property type="entry name" value="FliJ"/>
    <property type="match status" value="1"/>
</dbReference>